<name>B3T4V5_9ZZZZ</name>
<protein>
    <submittedName>
        <fullName evidence="2">Uncharacterized protein</fullName>
    </submittedName>
</protein>
<reference evidence="2" key="1">
    <citation type="journal article" date="2008" name="ISME J.">
        <title>Genomic patterns of recombination, clonal divergence and environment in marine microbial populations.</title>
        <authorList>
            <person name="Konstantinidis K.T."/>
            <person name="Delong E.F."/>
        </authorList>
    </citation>
    <scope>NUCLEOTIDE SEQUENCE</scope>
</reference>
<feature type="compositionally biased region" description="Basic residues" evidence="1">
    <location>
        <begin position="77"/>
        <end position="98"/>
    </location>
</feature>
<sequence>MINQAWKAARPGSSLPKRAKRKVTVRKPSVSAVTRLATAPNRAPATSRVKAGITRPRLKASLSHKRNAASLRARARRFKPRKNRNRSCPKPHATRPCRRSGCSCRHSHPSVNSTIPLGSAPTGVAARTWQACRQTLPPSNCWSKLLAIVPFVASRKPLSIMWLTVATRWCSCRQVAASRSATRFPLCCDQASALSFPR</sequence>
<evidence type="ECO:0000313" key="2">
    <source>
        <dbReference type="EMBL" id="ABZ07614.1"/>
    </source>
</evidence>
<accession>B3T4V5</accession>
<organism evidence="2">
    <name type="scientific">uncultured marine microorganism HF4000_ANIW137K11</name>
    <dbReference type="NCBI Taxonomy" id="455533"/>
    <lineage>
        <taxon>unclassified sequences</taxon>
        <taxon>environmental samples</taxon>
    </lineage>
</organism>
<feature type="region of interest" description="Disordered" evidence="1">
    <location>
        <begin position="1"/>
        <end position="20"/>
    </location>
</feature>
<gene>
    <name evidence="2" type="ORF">ALOHA_HF4000ANIW137K11ctg5g5</name>
</gene>
<dbReference type="EMBL" id="EU016604">
    <property type="protein sequence ID" value="ABZ07614.1"/>
    <property type="molecule type" value="Genomic_DNA"/>
</dbReference>
<evidence type="ECO:0000256" key="1">
    <source>
        <dbReference type="SAM" id="MobiDB-lite"/>
    </source>
</evidence>
<feature type="region of interest" description="Disordered" evidence="1">
    <location>
        <begin position="77"/>
        <end position="99"/>
    </location>
</feature>
<dbReference type="AlphaFoldDB" id="B3T4V5"/>
<proteinExistence type="predicted"/>